<evidence type="ECO:0000313" key="4">
    <source>
        <dbReference type="Proteomes" id="UP001200110"/>
    </source>
</evidence>
<dbReference type="Pfam" id="PF12172">
    <property type="entry name" value="zf-ChsH2"/>
    <property type="match status" value="1"/>
</dbReference>
<dbReference type="InterPro" id="IPR002878">
    <property type="entry name" value="ChsH2_C"/>
</dbReference>
<dbReference type="SUPFAM" id="SSF50249">
    <property type="entry name" value="Nucleic acid-binding proteins"/>
    <property type="match status" value="1"/>
</dbReference>
<protein>
    <submittedName>
        <fullName evidence="3">OB-fold domain-containing protein</fullName>
    </submittedName>
</protein>
<evidence type="ECO:0000259" key="1">
    <source>
        <dbReference type="Pfam" id="PF01796"/>
    </source>
</evidence>
<dbReference type="Pfam" id="PF01796">
    <property type="entry name" value="OB_ChsH2_C"/>
    <property type="match status" value="1"/>
</dbReference>
<evidence type="ECO:0000259" key="2">
    <source>
        <dbReference type="Pfam" id="PF12172"/>
    </source>
</evidence>
<gene>
    <name evidence="3" type="ORF">L5G33_10290</name>
</gene>
<proteinExistence type="predicted"/>
<reference evidence="3 4" key="1">
    <citation type="submission" date="2022-01" db="EMBL/GenBank/DDBJ databases">
        <authorList>
            <person name="Huang Y."/>
        </authorList>
    </citation>
    <scope>NUCLEOTIDE SEQUENCE [LARGE SCALE GENOMIC DNA]</scope>
    <source>
        <strain evidence="3 4">HY366</strain>
    </source>
</reference>
<comment type="caution">
    <text evidence="3">The sequence shown here is derived from an EMBL/GenBank/DDBJ whole genome shotgun (WGS) entry which is preliminary data.</text>
</comment>
<dbReference type="InterPro" id="IPR012340">
    <property type="entry name" value="NA-bd_OB-fold"/>
</dbReference>
<feature type="domain" description="ChsH2 C-terminal OB-fold" evidence="1">
    <location>
        <begin position="57"/>
        <end position="116"/>
    </location>
</feature>
<dbReference type="InterPro" id="IPR022002">
    <property type="entry name" value="ChsH2_Znr"/>
</dbReference>
<organism evidence="3 4">
    <name type="scientific">Gordonia liuliyuniae</name>
    <dbReference type="NCBI Taxonomy" id="2911517"/>
    <lineage>
        <taxon>Bacteria</taxon>
        <taxon>Bacillati</taxon>
        <taxon>Actinomycetota</taxon>
        <taxon>Actinomycetes</taxon>
        <taxon>Mycobacteriales</taxon>
        <taxon>Gordoniaceae</taxon>
        <taxon>Gordonia</taxon>
    </lineage>
</organism>
<dbReference type="InterPro" id="IPR052513">
    <property type="entry name" value="Thioester_dehydratase-like"/>
</dbReference>
<sequence length="138" mass="15225">MTDALRPRPSVNLDNGFIFEALNDGRLVIQKCDGCAELRHPPVPMCPSCHSLDWHGEEMSGRGTLFSYVVLHHPVVPPFRPGYVVALVELEEGARVVMPLEDVARDDIEIGMALSVAPERMDDELTLPVARVRAEVPA</sequence>
<dbReference type="RefSeq" id="WP_236998078.1">
    <property type="nucleotide sequence ID" value="NZ_JAKKOR010000007.1"/>
</dbReference>
<dbReference type="PANTHER" id="PTHR34075:SF5">
    <property type="entry name" value="BLR3430 PROTEIN"/>
    <property type="match status" value="1"/>
</dbReference>
<dbReference type="Gene3D" id="6.10.30.10">
    <property type="match status" value="1"/>
</dbReference>
<dbReference type="Proteomes" id="UP001200110">
    <property type="component" value="Unassembled WGS sequence"/>
</dbReference>
<feature type="domain" description="ChsH2 rubredoxin-like zinc ribbon" evidence="2">
    <location>
        <begin position="19"/>
        <end position="54"/>
    </location>
</feature>
<evidence type="ECO:0000313" key="3">
    <source>
        <dbReference type="EMBL" id="MCF8588848.1"/>
    </source>
</evidence>
<dbReference type="EMBL" id="JAKKOR010000007">
    <property type="protein sequence ID" value="MCF8588848.1"/>
    <property type="molecule type" value="Genomic_DNA"/>
</dbReference>
<accession>A0ABS9ITF4</accession>
<keyword evidence="4" id="KW-1185">Reference proteome</keyword>
<dbReference type="PANTHER" id="PTHR34075">
    <property type="entry name" value="BLR3430 PROTEIN"/>
    <property type="match status" value="1"/>
</dbReference>
<name>A0ABS9ITF4_9ACTN</name>